<protein>
    <submittedName>
        <fullName evidence="7">Uncharacterized protein</fullName>
    </submittedName>
</protein>
<name>A0A381NGD2_9ZZZZ</name>
<dbReference type="Gene3D" id="4.10.950.10">
    <property type="entry name" value="Ribosomal protein L2, domain 3"/>
    <property type="match status" value="1"/>
</dbReference>
<dbReference type="EMBL" id="UINC01000316">
    <property type="protein sequence ID" value="SUZ53154.1"/>
    <property type="molecule type" value="Genomic_DNA"/>
</dbReference>
<evidence type="ECO:0000256" key="2">
    <source>
        <dbReference type="ARBA" id="ARBA00022980"/>
    </source>
</evidence>
<organism evidence="7">
    <name type="scientific">marine metagenome</name>
    <dbReference type="NCBI Taxonomy" id="408172"/>
    <lineage>
        <taxon>unclassified sequences</taxon>
        <taxon>metagenomes</taxon>
        <taxon>ecological metagenomes</taxon>
    </lineage>
</organism>
<dbReference type="GO" id="GO:0003723">
    <property type="term" value="F:RNA binding"/>
    <property type="evidence" value="ECO:0007669"/>
    <property type="project" value="InterPro"/>
</dbReference>
<dbReference type="PROSITE" id="PS00467">
    <property type="entry name" value="RIBOSOMAL_L2"/>
    <property type="match status" value="1"/>
</dbReference>
<dbReference type="FunFam" id="2.40.50.140:FF:000003">
    <property type="entry name" value="50S ribosomal protein L2"/>
    <property type="match status" value="1"/>
</dbReference>
<dbReference type="InterPro" id="IPR008991">
    <property type="entry name" value="Translation_prot_SH3-like_sf"/>
</dbReference>
<dbReference type="PIRSF" id="PIRSF002158">
    <property type="entry name" value="Ribosomal_L2"/>
    <property type="match status" value="1"/>
</dbReference>
<keyword evidence="2" id="KW-0689">Ribosomal protein</keyword>
<dbReference type="HAMAP" id="MF_01320_B">
    <property type="entry name" value="Ribosomal_uL2_B"/>
    <property type="match status" value="1"/>
</dbReference>
<dbReference type="GO" id="GO:0015934">
    <property type="term" value="C:large ribosomal subunit"/>
    <property type="evidence" value="ECO:0007669"/>
    <property type="project" value="InterPro"/>
</dbReference>
<dbReference type="Gene3D" id="2.40.50.140">
    <property type="entry name" value="Nucleic acid-binding proteins"/>
    <property type="match status" value="1"/>
</dbReference>
<feature type="domain" description="Large ribosomal subunit protein uL2 RNA-binding" evidence="6">
    <location>
        <begin position="42"/>
        <end position="118"/>
    </location>
</feature>
<evidence type="ECO:0000256" key="1">
    <source>
        <dbReference type="ARBA" id="ARBA00005636"/>
    </source>
</evidence>
<feature type="region of interest" description="Disordered" evidence="4">
    <location>
        <begin position="223"/>
        <end position="274"/>
    </location>
</feature>
<dbReference type="GO" id="GO:0003735">
    <property type="term" value="F:structural constituent of ribosome"/>
    <property type="evidence" value="ECO:0007669"/>
    <property type="project" value="InterPro"/>
</dbReference>
<dbReference type="FunFam" id="4.10.950.10:FF:000001">
    <property type="entry name" value="50S ribosomal protein L2"/>
    <property type="match status" value="1"/>
</dbReference>
<dbReference type="SMART" id="SM01382">
    <property type="entry name" value="Ribosomal_L2_C"/>
    <property type="match status" value="1"/>
</dbReference>
<dbReference type="GO" id="GO:0002181">
    <property type="term" value="P:cytoplasmic translation"/>
    <property type="evidence" value="ECO:0007669"/>
    <property type="project" value="TreeGrafter"/>
</dbReference>
<feature type="compositionally biased region" description="Basic and acidic residues" evidence="4">
    <location>
        <begin position="264"/>
        <end position="274"/>
    </location>
</feature>
<dbReference type="AlphaFoldDB" id="A0A381NGD2"/>
<dbReference type="Pfam" id="PF03947">
    <property type="entry name" value="Ribosomal_L2_C"/>
    <property type="match status" value="1"/>
</dbReference>
<sequence length="274" mass="30205">MGIRQLKPVTPGSRFASRPDFADLTTDKPEKRLTRALRKSGGRNNTGRITIRHRGGGHKRRYRLIDFKRNKFDVPGKVATIEYDPNRSAYISLIHYSDGDKRYILSPLGLKVGDPILSGDNAPLKVANALQLKNIPAGLFVHNIEMEPGKGGQLVRSAGSSAQVMAHADGFCTLKLPSGEVRMVRENCMATIGQVGNRSHEQVVSGKAGRTRWLGRRPKVRGVAMNPVDHPMGGGEGKSSGGRHPTTPWGKPTKGYKTRKKNKKSNEMIVKRRR</sequence>
<dbReference type="InterPro" id="IPR005880">
    <property type="entry name" value="Ribosomal_uL2_bac/org-type"/>
</dbReference>
<dbReference type="PANTHER" id="PTHR13691:SF5">
    <property type="entry name" value="LARGE RIBOSOMAL SUBUNIT PROTEIN UL2M"/>
    <property type="match status" value="1"/>
</dbReference>
<dbReference type="InterPro" id="IPR012340">
    <property type="entry name" value="NA-bd_OB-fold"/>
</dbReference>
<keyword evidence="3" id="KW-0687">Ribonucleoprotein</keyword>
<comment type="similarity">
    <text evidence="1">Belongs to the universal ribosomal protein uL2 family.</text>
</comment>
<feature type="domain" description="Large ribosomal subunit protein uL2 C-terminal" evidence="5">
    <location>
        <begin position="124"/>
        <end position="252"/>
    </location>
</feature>
<evidence type="ECO:0000256" key="4">
    <source>
        <dbReference type="SAM" id="MobiDB-lite"/>
    </source>
</evidence>
<dbReference type="FunFam" id="2.30.30.30:FF:000001">
    <property type="entry name" value="50S ribosomal protein L2"/>
    <property type="match status" value="1"/>
</dbReference>
<dbReference type="SUPFAM" id="SSF50104">
    <property type="entry name" value="Translation proteins SH3-like domain"/>
    <property type="match status" value="1"/>
</dbReference>
<evidence type="ECO:0000259" key="6">
    <source>
        <dbReference type="SMART" id="SM01383"/>
    </source>
</evidence>
<dbReference type="SMART" id="SM01383">
    <property type="entry name" value="Ribosomal_L2"/>
    <property type="match status" value="1"/>
</dbReference>
<dbReference type="InterPro" id="IPR022666">
    <property type="entry name" value="Ribosomal_uL2_RNA-bd_dom"/>
</dbReference>
<accession>A0A381NGD2</accession>
<feature type="region of interest" description="Disordered" evidence="4">
    <location>
        <begin position="1"/>
        <end position="24"/>
    </location>
</feature>
<dbReference type="InterPro" id="IPR014726">
    <property type="entry name" value="Ribosomal_uL2_dom3"/>
</dbReference>
<proteinExistence type="inferred from homology"/>
<dbReference type="InterPro" id="IPR022669">
    <property type="entry name" value="Ribosomal_uL2_C"/>
</dbReference>
<dbReference type="Gene3D" id="2.30.30.30">
    <property type="match status" value="1"/>
</dbReference>
<dbReference type="GO" id="GO:0016740">
    <property type="term" value="F:transferase activity"/>
    <property type="evidence" value="ECO:0007669"/>
    <property type="project" value="InterPro"/>
</dbReference>
<dbReference type="NCBIfam" id="TIGR01171">
    <property type="entry name" value="rplB_bact"/>
    <property type="match status" value="1"/>
</dbReference>
<evidence type="ECO:0000259" key="5">
    <source>
        <dbReference type="SMART" id="SM01382"/>
    </source>
</evidence>
<dbReference type="SUPFAM" id="SSF50249">
    <property type="entry name" value="Nucleic acid-binding proteins"/>
    <property type="match status" value="1"/>
</dbReference>
<reference evidence="7" key="1">
    <citation type="submission" date="2018-05" db="EMBL/GenBank/DDBJ databases">
        <authorList>
            <person name="Lanie J.A."/>
            <person name="Ng W.-L."/>
            <person name="Kazmierczak K.M."/>
            <person name="Andrzejewski T.M."/>
            <person name="Davidsen T.M."/>
            <person name="Wayne K.J."/>
            <person name="Tettelin H."/>
            <person name="Glass J.I."/>
            <person name="Rusch D."/>
            <person name="Podicherti R."/>
            <person name="Tsui H.-C.T."/>
            <person name="Winkler M.E."/>
        </authorList>
    </citation>
    <scope>NUCLEOTIDE SEQUENCE</scope>
</reference>
<dbReference type="InterPro" id="IPR014722">
    <property type="entry name" value="Rib_uL2_dom2"/>
</dbReference>
<dbReference type="InterPro" id="IPR002171">
    <property type="entry name" value="Ribosomal_uL2"/>
</dbReference>
<evidence type="ECO:0000313" key="7">
    <source>
        <dbReference type="EMBL" id="SUZ53154.1"/>
    </source>
</evidence>
<gene>
    <name evidence="7" type="ORF">METZ01_LOCUS6008</name>
</gene>
<dbReference type="PANTHER" id="PTHR13691">
    <property type="entry name" value="RIBOSOMAL PROTEIN L2"/>
    <property type="match status" value="1"/>
</dbReference>
<dbReference type="InterPro" id="IPR022671">
    <property type="entry name" value="Ribosomal_uL2_CS"/>
</dbReference>
<evidence type="ECO:0000256" key="3">
    <source>
        <dbReference type="ARBA" id="ARBA00023274"/>
    </source>
</evidence>
<feature type="compositionally biased region" description="Basic residues" evidence="4">
    <location>
        <begin position="254"/>
        <end position="263"/>
    </location>
</feature>
<dbReference type="Pfam" id="PF00181">
    <property type="entry name" value="Ribosomal_L2_N"/>
    <property type="match status" value="1"/>
</dbReference>